<dbReference type="InterPro" id="IPR013766">
    <property type="entry name" value="Thioredoxin_domain"/>
</dbReference>
<evidence type="ECO:0000259" key="1">
    <source>
        <dbReference type="Pfam" id="PF00085"/>
    </source>
</evidence>
<sequence>MSGHTELTSIEMVRDFINNHQKSFIYISSQNCSVCHVVWPKVQDLLDEYPQIHVGKVDADLVKQVAGEFLVFTVPAMLLLGNGKELIRENRFVRMEDLKNQLDQINQ</sequence>
<dbReference type="OrthoDB" id="411356at2"/>
<dbReference type="AlphaFoldDB" id="A0A7V7UXL2"/>
<dbReference type="EMBL" id="WBOT01000003">
    <property type="protein sequence ID" value="KAB2332818.1"/>
    <property type="molecule type" value="Genomic_DNA"/>
</dbReference>
<reference evidence="2 3" key="1">
    <citation type="journal article" date="2014" name="Arch. Microbiol.">
        <title>Bacillus mesophilum sp. nov., strain IITR-54T, a novel 4-chlorobiphenyl dechlorinating bacterium.</title>
        <authorList>
            <person name="Manickam N."/>
            <person name="Singh N.K."/>
            <person name="Bajaj A."/>
            <person name="Kumar R.M."/>
            <person name="Kaur G."/>
            <person name="Kaur N."/>
            <person name="Bala M."/>
            <person name="Kumar A."/>
            <person name="Mayilraj S."/>
        </authorList>
    </citation>
    <scope>NUCLEOTIDE SEQUENCE [LARGE SCALE GENOMIC DNA]</scope>
    <source>
        <strain evidence="2 3">IITR-54</strain>
    </source>
</reference>
<protein>
    <submittedName>
        <fullName evidence="2">Thioredoxin family protein</fullName>
    </submittedName>
</protein>
<comment type="caution">
    <text evidence="2">The sequence shown here is derived from an EMBL/GenBank/DDBJ whole genome shotgun (WGS) entry which is preliminary data.</text>
</comment>
<keyword evidence="3" id="KW-1185">Reference proteome</keyword>
<gene>
    <name evidence="2" type="ORF">F7732_12095</name>
</gene>
<accession>A0A7V7UXL2</accession>
<dbReference type="RefSeq" id="WP_151574160.1">
    <property type="nucleotide sequence ID" value="NZ_WBOT01000003.1"/>
</dbReference>
<dbReference type="Pfam" id="PF00085">
    <property type="entry name" value="Thioredoxin"/>
    <property type="match status" value="1"/>
</dbReference>
<proteinExistence type="predicted"/>
<dbReference type="Proteomes" id="UP000441354">
    <property type="component" value="Unassembled WGS sequence"/>
</dbReference>
<dbReference type="Gene3D" id="3.40.30.10">
    <property type="entry name" value="Glutaredoxin"/>
    <property type="match status" value="1"/>
</dbReference>
<dbReference type="SUPFAM" id="SSF52833">
    <property type="entry name" value="Thioredoxin-like"/>
    <property type="match status" value="1"/>
</dbReference>
<feature type="domain" description="Thioredoxin" evidence="1">
    <location>
        <begin position="16"/>
        <end position="102"/>
    </location>
</feature>
<name>A0A7V7UXL2_9BACI</name>
<evidence type="ECO:0000313" key="2">
    <source>
        <dbReference type="EMBL" id="KAB2332818.1"/>
    </source>
</evidence>
<organism evidence="2 3">
    <name type="scientific">Bacillus mesophilum</name>
    <dbReference type="NCBI Taxonomy" id="1071718"/>
    <lineage>
        <taxon>Bacteria</taxon>
        <taxon>Bacillati</taxon>
        <taxon>Bacillota</taxon>
        <taxon>Bacilli</taxon>
        <taxon>Bacillales</taxon>
        <taxon>Bacillaceae</taxon>
        <taxon>Bacillus</taxon>
    </lineage>
</organism>
<dbReference type="InterPro" id="IPR036249">
    <property type="entry name" value="Thioredoxin-like_sf"/>
</dbReference>
<dbReference type="CDD" id="cd02947">
    <property type="entry name" value="TRX_family"/>
    <property type="match status" value="1"/>
</dbReference>
<evidence type="ECO:0000313" key="3">
    <source>
        <dbReference type="Proteomes" id="UP000441354"/>
    </source>
</evidence>